<protein>
    <submittedName>
        <fullName evidence="1">Uncharacterized protein</fullName>
    </submittedName>
</protein>
<accession>A0A8S5M7H1</accession>
<organism evidence="1">
    <name type="scientific">Siphoviridae sp. ctrgt10</name>
    <dbReference type="NCBI Taxonomy" id="2826479"/>
    <lineage>
        <taxon>Viruses</taxon>
        <taxon>Duplodnaviria</taxon>
        <taxon>Heunggongvirae</taxon>
        <taxon>Uroviricota</taxon>
        <taxon>Caudoviricetes</taxon>
    </lineage>
</organism>
<name>A0A8S5M7H1_9CAUD</name>
<reference evidence="1" key="1">
    <citation type="journal article" date="2021" name="Proc. Natl. Acad. Sci. U.S.A.">
        <title>A Catalog of Tens of Thousands of Viruses from Human Metagenomes Reveals Hidden Associations with Chronic Diseases.</title>
        <authorList>
            <person name="Tisza M.J."/>
            <person name="Buck C.B."/>
        </authorList>
    </citation>
    <scope>NUCLEOTIDE SEQUENCE</scope>
    <source>
        <strain evidence="1">Ctrgt10</strain>
    </source>
</reference>
<proteinExistence type="predicted"/>
<sequence>MRMRGTRPMLLWTGSPHLDFLQKFLYNINEK</sequence>
<dbReference type="EMBL" id="BK014839">
    <property type="protein sequence ID" value="DAD78182.1"/>
    <property type="molecule type" value="Genomic_DNA"/>
</dbReference>
<evidence type="ECO:0000313" key="1">
    <source>
        <dbReference type="EMBL" id="DAD78182.1"/>
    </source>
</evidence>